<name>A0A2V1ZRA3_PSYIM</name>
<reference evidence="1 2" key="1">
    <citation type="submission" date="2018-05" db="EMBL/GenBank/DDBJ databases">
        <title>Genomic Encyclopedia of Type Strains, Phase IV (KMG-IV): sequencing the most valuable type-strain genomes for metagenomic binning, comparative biology and taxonomic classification.</title>
        <authorList>
            <person name="Goeker M."/>
        </authorList>
    </citation>
    <scope>NUCLEOTIDE SEQUENCE [LARGE SCALE GENOMIC DNA]</scope>
    <source>
        <strain evidence="1 2">DSM 7229</strain>
    </source>
</reference>
<gene>
    <name evidence="1" type="ORF">C8D84_10993</name>
</gene>
<dbReference type="EMBL" id="QGGM01000009">
    <property type="protein sequence ID" value="PWK11173.1"/>
    <property type="molecule type" value="Genomic_DNA"/>
</dbReference>
<sequence>MADSMKNMLYNQSDLASCSIMALNAWHNIQKRMDATGGNDTYQGY</sequence>
<organism evidence="1 2">
    <name type="scientific">Psychrobacter immobilis</name>
    <dbReference type="NCBI Taxonomy" id="498"/>
    <lineage>
        <taxon>Bacteria</taxon>
        <taxon>Pseudomonadati</taxon>
        <taxon>Pseudomonadota</taxon>
        <taxon>Gammaproteobacteria</taxon>
        <taxon>Moraxellales</taxon>
        <taxon>Moraxellaceae</taxon>
        <taxon>Psychrobacter</taxon>
    </lineage>
</organism>
<dbReference type="AlphaFoldDB" id="A0A2V1ZRA3"/>
<evidence type="ECO:0000313" key="2">
    <source>
        <dbReference type="Proteomes" id="UP000245655"/>
    </source>
</evidence>
<dbReference type="Proteomes" id="UP000245655">
    <property type="component" value="Unassembled WGS sequence"/>
</dbReference>
<keyword evidence="2" id="KW-1185">Reference proteome</keyword>
<protein>
    <submittedName>
        <fullName evidence="1">Uncharacterized protein</fullName>
    </submittedName>
</protein>
<proteinExistence type="predicted"/>
<evidence type="ECO:0000313" key="1">
    <source>
        <dbReference type="EMBL" id="PWK11173.1"/>
    </source>
</evidence>
<comment type="caution">
    <text evidence="1">The sequence shown here is derived from an EMBL/GenBank/DDBJ whole genome shotgun (WGS) entry which is preliminary data.</text>
</comment>
<accession>A0A2V1ZRA3</accession>